<keyword evidence="3" id="KW-1185">Reference proteome</keyword>
<evidence type="ECO:0000256" key="1">
    <source>
        <dbReference type="SAM" id="MobiDB-lite"/>
    </source>
</evidence>
<organism evidence="2 3">
    <name type="scientific">Amycolatopsis tucumanensis</name>
    <dbReference type="NCBI Taxonomy" id="401106"/>
    <lineage>
        <taxon>Bacteria</taxon>
        <taxon>Bacillati</taxon>
        <taxon>Actinomycetota</taxon>
        <taxon>Actinomycetes</taxon>
        <taxon>Pseudonocardiales</taxon>
        <taxon>Pseudonocardiaceae</taxon>
        <taxon>Amycolatopsis</taxon>
    </lineage>
</organism>
<dbReference type="Proteomes" id="UP001501624">
    <property type="component" value="Unassembled WGS sequence"/>
</dbReference>
<accession>A0ABP7JAU8</accession>
<evidence type="ECO:0000313" key="3">
    <source>
        <dbReference type="Proteomes" id="UP001501624"/>
    </source>
</evidence>
<feature type="compositionally biased region" description="Basic and acidic residues" evidence="1">
    <location>
        <begin position="26"/>
        <end position="42"/>
    </location>
</feature>
<sequence>MGEVAFGRHAPGLADAEPGGLSPGRGEQRRPARTRLTEHDETAAAAVPGVPERAAEHRQLTIATTQNHLVNGAHGVIVPRAPGRP</sequence>
<reference evidence="3" key="1">
    <citation type="journal article" date="2019" name="Int. J. Syst. Evol. Microbiol.">
        <title>The Global Catalogue of Microorganisms (GCM) 10K type strain sequencing project: providing services to taxonomists for standard genome sequencing and annotation.</title>
        <authorList>
            <consortium name="The Broad Institute Genomics Platform"/>
            <consortium name="The Broad Institute Genome Sequencing Center for Infectious Disease"/>
            <person name="Wu L."/>
            <person name="Ma J."/>
        </authorList>
    </citation>
    <scope>NUCLEOTIDE SEQUENCE [LARGE SCALE GENOMIC DNA]</scope>
    <source>
        <strain evidence="3">JCM 17017</strain>
    </source>
</reference>
<feature type="region of interest" description="Disordered" evidence="1">
    <location>
        <begin position="1"/>
        <end position="54"/>
    </location>
</feature>
<protein>
    <submittedName>
        <fullName evidence="2">Uncharacterized protein</fullName>
    </submittedName>
</protein>
<comment type="caution">
    <text evidence="2">The sequence shown here is derived from an EMBL/GenBank/DDBJ whole genome shotgun (WGS) entry which is preliminary data.</text>
</comment>
<evidence type="ECO:0000313" key="2">
    <source>
        <dbReference type="EMBL" id="GAA3839497.1"/>
    </source>
</evidence>
<gene>
    <name evidence="2" type="ORF">GCM10022380_67170</name>
</gene>
<dbReference type="EMBL" id="BAABCM010000012">
    <property type="protein sequence ID" value="GAA3839497.1"/>
    <property type="molecule type" value="Genomic_DNA"/>
</dbReference>
<name>A0ABP7JAU8_9PSEU</name>
<proteinExistence type="predicted"/>